<dbReference type="Pfam" id="PF12833">
    <property type="entry name" value="HTH_18"/>
    <property type="match status" value="1"/>
</dbReference>
<feature type="region of interest" description="Disordered" evidence="3">
    <location>
        <begin position="1"/>
        <end position="21"/>
    </location>
</feature>
<evidence type="ECO:0000259" key="4">
    <source>
        <dbReference type="PROSITE" id="PS01124"/>
    </source>
</evidence>
<dbReference type="CDD" id="cd06124">
    <property type="entry name" value="cupin_NimR-like_N"/>
    <property type="match status" value="1"/>
</dbReference>
<evidence type="ECO:0000256" key="3">
    <source>
        <dbReference type="SAM" id="MobiDB-lite"/>
    </source>
</evidence>
<dbReference type="EMBL" id="JAVRAA010000024">
    <property type="protein sequence ID" value="MDT0340569.1"/>
    <property type="molecule type" value="Genomic_DNA"/>
</dbReference>
<name>A0AAE4GGL2_9BURK</name>
<dbReference type="SUPFAM" id="SSF51182">
    <property type="entry name" value="RmlC-like cupins"/>
    <property type="match status" value="1"/>
</dbReference>
<gene>
    <name evidence="5" type="ORF">RJN63_27310</name>
</gene>
<dbReference type="SUPFAM" id="SSF46689">
    <property type="entry name" value="Homeodomain-like"/>
    <property type="match status" value="2"/>
</dbReference>
<keyword evidence="2" id="KW-0804">Transcription</keyword>
<dbReference type="InterPro" id="IPR011051">
    <property type="entry name" value="RmlC_Cupin_sf"/>
</dbReference>
<proteinExistence type="predicted"/>
<dbReference type="PANTHER" id="PTHR11019">
    <property type="entry name" value="HTH-TYPE TRANSCRIPTIONAL REGULATOR NIMR"/>
    <property type="match status" value="1"/>
</dbReference>
<protein>
    <submittedName>
        <fullName evidence="5">Helix-turn-helix transcriptional regulator</fullName>
    </submittedName>
</protein>
<dbReference type="GO" id="GO:0003700">
    <property type="term" value="F:DNA-binding transcription factor activity"/>
    <property type="evidence" value="ECO:0007669"/>
    <property type="project" value="InterPro"/>
</dbReference>
<keyword evidence="1" id="KW-0805">Transcription regulation</keyword>
<dbReference type="InterPro" id="IPR009057">
    <property type="entry name" value="Homeodomain-like_sf"/>
</dbReference>
<dbReference type="PANTHER" id="PTHR11019:SF159">
    <property type="entry name" value="TRANSCRIPTIONAL REGULATOR-RELATED"/>
    <property type="match status" value="1"/>
</dbReference>
<dbReference type="SMART" id="SM00342">
    <property type="entry name" value="HTH_ARAC"/>
    <property type="match status" value="1"/>
</dbReference>
<dbReference type="PROSITE" id="PS01124">
    <property type="entry name" value="HTH_ARAC_FAMILY_2"/>
    <property type="match status" value="1"/>
</dbReference>
<dbReference type="Gene3D" id="2.60.120.10">
    <property type="entry name" value="Jelly Rolls"/>
    <property type="match status" value="1"/>
</dbReference>
<evidence type="ECO:0000256" key="1">
    <source>
        <dbReference type="ARBA" id="ARBA00023015"/>
    </source>
</evidence>
<dbReference type="InterPro" id="IPR014710">
    <property type="entry name" value="RmlC-like_jellyroll"/>
</dbReference>
<evidence type="ECO:0000313" key="5">
    <source>
        <dbReference type="EMBL" id="MDT0340569.1"/>
    </source>
</evidence>
<dbReference type="AlphaFoldDB" id="A0AAE4GGL2"/>
<dbReference type="Gene3D" id="1.10.10.60">
    <property type="entry name" value="Homeodomain-like"/>
    <property type="match status" value="1"/>
</dbReference>
<dbReference type="InterPro" id="IPR018060">
    <property type="entry name" value="HTH_AraC"/>
</dbReference>
<comment type="caution">
    <text evidence="5">The sequence shown here is derived from an EMBL/GenBank/DDBJ whole genome shotgun (WGS) entry which is preliminary data.</text>
</comment>
<reference evidence="5" key="1">
    <citation type="submission" date="2023-02" db="EMBL/GenBank/DDBJ databases">
        <title>Description of Herbaspirillum huttiense subsp. nephrolepsisexaltata and Herbaspirillum huttiense subsp. lycopersicon.</title>
        <authorList>
            <person name="Poudel M."/>
            <person name="Sharma A."/>
            <person name="Goss E."/>
            <person name="Tapia J.H."/>
            <person name="Harmon C.M."/>
            <person name="Jones J.B."/>
        </authorList>
    </citation>
    <scope>NUCLEOTIDE SEQUENCE</scope>
    <source>
        <strain evidence="5">NC40101</strain>
    </source>
</reference>
<dbReference type="GO" id="GO:0043565">
    <property type="term" value="F:sequence-specific DNA binding"/>
    <property type="evidence" value="ECO:0007669"/>
    <property type="project" value="InterPro"/>
</dbReference>
<feature type="domain" description="HTH araC/xylS-type" evidence="4">
    <location>
        <begin position="169"/>
        <end position="270"/>
    </location>
</feature>
<sequence length="272" mass="30864">MYAKRDQTMRKPSPSRSPLPIDRVDRIARPVVAAGADYARDSLQAWHSHRRAQLLFGLGGLMQVVTQDGAWVVPQQHAVWIPSGREHQSRMLLPVTTCSAFVEPEHAPRAARTCQVLEVHPLLRELLIEATRIDPHYAPDSREEALMHLLLKEIARAREIPMYVPLPQEEKLGALCRDFMRSPSIRARPAEWAEQLHMSERSFTRRFLAQTGMGFQQWRLRACIVNAISRLALGHSVTAIAYDLGYEQPATFSTMFKRMTGYVPSSHPAVRA</sequence>
<evidence type="ECO:0000256" key="2">
    <source>
        <dbReference type="ARBA" id="ARBA00023163"/>
    </source>
</evidence>
<accession>A0AAE4GGL2</accession>
<organism evidence="5">
    <name type="scientific">Herbaspirillum huttiense subsp. nephrolepidis</name>
    <dbReference type="NCBI Taxonomy" id="3075126"/>
    <lineage>
        <taxon>Bacteria</taxon>
        <taxon>Pseudomonadati</taxon>
        <taxon>Pseudomonadota</taxon>
        <taxon>Betaproteobacteria</taxon>
        <taxon>Burkholderiales</taxon>
        <taxon>Oxalobacteraceae</taxon>
        <taxon>Herbaspirillum</taxon>
    </lineage>
</organism>